<evidence type="ECO:0008006" key="10">
    <source>
        <dbReference type="Google" id="ProtNLM"/>
    </source>
</evidence>
<dbReference type="GO" id="GO:0031297">
    <property type="term" value="P:replication fork processing"/>
    <property type="evidence" value="ECO:0007669"/>
    <property type="project" value="TreeGrafter"/>
</dbReference>
<accession>A0A1B5KYT3</accession>
<dbReference type="PANTHER" id="PTHR28680">
    <property type="entry name" value="CENTROMERE PROTEIN X"/>
    <property type="match status" value="1"/>
</dbReference>
<keyword evidence="5" id="KW-0234">DNA repair</keyword>
<reference evidence="9" key="1">
    <citation type="journal article" date="2016" name="Genome Announc.">
        <title>Genome sequence of Ustilaginoidea virens IPU010, a rice pathogenic fungus causing false smut.</title>
        <authorList>
            <person name="Kumagai T."/>
            <person name="Ishii T."/>
            <person name="Terai G."/>
            <person name="Umemura M."/>
            <person name="Machida M."/>
            <person name="Asai K."/>
        </authorList>
    </citation>
    <scope>NUCLEOTIDE SEQUENCE [LARGE SCALE GENOMIC DNA]</scope>
    <source>
        <strain evidence="9">IPU010</strain>
    </source>
</reference>
<proteinExistence type="inferred from homology"/>
<evidence type="ECO:0000256" key="2">
    <source>
        <dbReference type="ARBA" id="ARBA00009359"/>
    </source>
</evidence>
<dbReference type="Pfam" id="PF09415">
    <property type="entry name" value="CENP-X"/>
    <property type="match status" value="1"/>
</dbReference>
<dbReference type="EMBL" id="BBTG02000001">
    <property type="protein sequence ID" value="GAO16246.1"/>
    <property type="molecule type" value="Genomic_DNA"/>
</dbReference>
<dbReference type="GO" id="GO:0071821">
    <property type="term" value="C:FANCM-MHF complex"/>
    <property type="evidence" value="ECO:0007669"/>
    <property type="project" value="TreeGrafter"/>
</dbReference>
<name>A0A1B5KYT3_USTVR</name>
<dbReference type="InterPro" id="IPR018552">
    <property type="entry name" value="CENP-X"/>
</dbReference>
<dbReference type="PANTHER" id="PTHR28680:SF1">
    <property type="entry name" value="CENTROMERE PROTEIN X"/>
    <property type="match status" value="1"/>
</dbReference>
<comment type="caution">
    <text evidence="8">The sequence shown here is derived from an EMBL/GenBank/DDBJ whole genome shotgun (WGS) entry which is preliminary data.</text>
</comment>
<evidence type="ECO:0000256" key="7">
    <source>
        <dbReference type="SAM" id="MobiDB-lite"/>
    </source>
</evidence>
<evidence type="ECO:0000313" key="8">
    <source>
        <dbReference type="EMBL" id="GAO16246.1"/>
    </source>
</evidence>
<keyword evidence="6" id="KW-0539">Nucleus</keyword>
<gene>
    <name evidence="8" type="ORF">UVI_02000270</name>
</gene>
<keyword evidence="4" id="KW-0238">DNA-binding</keyword>
<dbReference type="GO" id="GO:0003677">
    <property type="term" value="F:DNA binding"/>
    <property type="evidence" value="ECO:0007669"/>
    <property type="project" value="UniProtKB-KW"/>
</dbReference>
<comment type="similarity">
    <text evidence="2">Belongs to the CENP-X/MHF2 family.</text>
</comment>
<dbReference type="Proteomes" id="UP000054053">
    <property type="component" value="Unassembled WGS sequence"/>
</dbReference>
<dbReference type="CDD" id="cd22921">
    <property type="entry name" value="HFD_CENP-X"/>
    <property type="match status" value="1"/>
</dbReference>
<protein>
    <recommendedName>
        <fullName evidence="10">Centromere protein X</fullName>
    </recommendedName>
</protein>
<dbReference type="GO" id="GO:0046982">
    <property type="term" value="F:protein heterodimerization activity"/>
    <property type="evidence" value="ECO:0007669"/>
    <property type="project" value="InterPro"/>
</dbReference>
<evidence type="ECO:0000256" key="4">
    <source>
        <dbReference type="ARBA" id="ARBA00023125"/>
    </source>
</evidence>
<dbReference type="GO" id="GO:0000712">
    <property type="term" value="P:resolution of meiotic recombination intermediates"/>
    <property type="evidence" value="ECO:0007669"/>
    <property type="project" value="TreeGrafter"/>
</dbReference>
<dbReference type="GO" id="GO:0006281">
    <property type="term" value="P:DNA repair"/>
    <property type="evidence" value="ECO:0007669"/>
    <property type="project" value="UniProtKB-KW"/>
</dbReference>
<evidence type="ECO:0000256" key="3">
    <source>
        <dbReference type="ARBA" id="ARBA00022763"/>
    </source>
</evidence>
<dbReference type="Gene3D" id="1.10.20.10">
    <property type="entry name" value="Histone, subunit A"/>
    <property type="match status" value="1"/>
</dbReference>
<evidence type="ECO:0000256" key="1">
    <source>
        <dbReference type="ARBA" id="ARBA00004123"/>
    </source>
</evidence>
<dbReference type="AlphaFoldDB" id="A0A1B5KYT3"/>
<sequence length="209" mass="22618">MAYFTSGFAEAFLGRYPGFPINRTYQPKLEATCDTRYYASKPDSVCDSENRSMPAGATSGRGGRARPKGPPNRKESPGTASSERSDPFESEDEPSGREAGKGRRGEAPDAPAPETTIPRDLLTRALHDFFTKDATRISRDANAAVGKYMDVFVREAIARAAVEKSAGFLEVSFRCDGAAASQAAAGRLTEGCWQVEDLEKITPQLLLDL</sequence>
<feature type="region of interest" description="Disordered" evidence="7">
    <location>
        <begin position="41"/>
        <end position="120"/>
    </location>
</feature>
<dbReference type="GO" id="GO:0051382">
    <property type="term" value="P:kinetochore assembly"/>
    <property type="evidence" value="ECO:0007669"/>
    <property type="project" value="InterPro"/>
</dbReference>
<evidence type="ECO:0000256" key="5">
    <source>
        <dbReference type="ARBA" id="ARBA00023204"/>
    </source>
</evidence>
<dbReference type="InterPro" id="IPR009072">
    <property type="entry name" value="Histone-fold"/>
</dbReference>
<keyword evidence="3" id="KW-0227">DNA damage</keyword>
<comment type="subcellular location">
    <subcellularLocation>
        <location evidence="1">Nucleus</location>
    </subcellularLocation>
</comment>
<organism evidence="8 9">
    <name type="scientific">Ustilaginoidea virens</name>
    <name type="common">Rice false smut fungus</name>
    <name type="synonym">Villosiclava virens</name>
    <dbReference type="NCBI Taxonomy" id="1159556"/>
    <lineage>
        <taxon>Eukaryota</taxon>
        <taxon>Fungi</taxon>
        <taxon>Dikarya</taxon>
        <taxon>Ascomycota</taxon>
        <taxon>Pezizomycotina</taxon>
        <taxon>Sordariomycetes</taxon>
        <taxon>Hypocreomycetidae</taxon>
        <taxon>Hypocreales</taxon>
        <taxon>Clavicipitaceae</taxon>
        <taxon>Ustilaginoidea</taxon>
    </lineage>
</organism>
<feature type="compositionally biased region" description="Basic and acidic residues" evidence="7">
    <location>
        <begin position="94"/>
        <end position="107"/>
    </location>
</feature>
<evidence type="ECO:0000256" key="6">
    <source>
        <dbReference type="ARBA" id="ARBA00023242"/>
    </source>
</evidence>
<evidence type="ECO:0000313" key="9">
    <source>
        <dbReference type="Proteomes" id="UP000054053"/>
    </source>
</evidence>